<keyword evidence="1" id="KW-0812">Transmembrane</keyword>
<dbReference type="EMBL" id="JAJFAZ020000001">
    <property type="protein sequence ID" value="KAI5348067.1"/>
    <property type="molecule type" value="Genomic_DNA"/>
</dbReference>
<name>A0AAD4ZII4_PRUDU</name>
<proteinExistence type="predicted"/>
<sequence>MLCWNLTQPLQCIFSIKLWMPSTLLLHCYGATRTTSKNVGAALFIMSIVNAIWWLIDLLTWALALIWVSVPFMSGDEGGIVIPDSYRTRCHPYLRGLYRPRTVV</sequence>
<keyword evidence="1" id="KW-1133">Transmembrane helix</keyword>
<evidence type="ECO:0000313" key="2">
    <source>
        <dbReference type="EMBL" id="KAI5348067.1"/>
    </source>
</evidence>
<accession>A0AAD4ZII4</accession>
<dbReference type="Proteomes" id="UP001054821">
    <property type="component" value="Chromosome 1"/>
</dbReference>
<keyword evidence="1" id="KW-0472">Membrane</keyword>
<reference evidence="2 3" key="1">
    <citation type="journal article" date="2022" name="G3 (Bethesda)">
        <title>Whole-genome sequence and methylome profiling of the almond [Prunus dulcis (Mill.) D.A. Webb] cultivar 'Nonpareil'.</title>
        <authorList>
            <person name="D'Amico-Willman K.M."/>
            <person name="Ouma W.Z."/>
            <person name="Meulia T."/>
            <person name="Sideli G.M."/>
            <person name="Gradziel T.M."/>
            <person name="Fresnedo-Ramirez J."/>
        </authorList>
    </citation>
    <scope>NUCLEOTIDE SEQUENCE [LARGE SCALE GENOMIC DNA]</scope>
    <source>
        <strain evidence="2">Clone GOH B32 T37-40</strain>
    </source>
</reference>
<feature type="transmembrane region" description="Helical" evidence="1">
    <location>
        <begin position="41"/>
        <end position="68"/>
    </location>
</feature>
<gene>
    <name evidence="2" type="ORF">L3X38_000954</name>
</gene>
<dbReference type="AlphaFoldDB" id="A0AAD4ZII4"/>
<organism evidence="2 3">
    <name type="scientific">Prunus dulcis</name>
    <name type="common">Almond</name>
    <name type="synonym">Amygdalus dulcis</name>
    <dbReference type="NCBI Taxonomy" id="3755"/>
    <lineage>
        <taxon>Eukaryota</taxon>
        <taxon>Viridiplantae</taxon>
        <taxon>Streptophyta</taxon>
        <taxon>Embryophyta</taxon>
        <taxon>Tracheophyta</taxon>
        <taxon>Spermatophyta</taxon>
        <taxon>Magnoliopsida</taxon>
        <taxon>eudicotyledons</taxon>
        <taxon>Gunneridae</taxon>
        <taxon>Pentapetalae</taxon>
        <taxon>rosids</taxon>
        <taxon>fabids</taxon>
        <taxon>Rosales</taxon>
        <taxon>Rosaceae</taxon>
        <taxon>Amygdaloideae</taxon>
        <taxon>Amygdaleae</taxon>
        <taxon>Prunus</taxon>
    </lineage>
</organism>
<evidence type="ECO:0000256" key="1">
    <source>
        <dbReference type="SAM" id="Phobius"/>
    </source>
</evidence>
<comment type="caution">
    <text evidence="2">The sequence shown here is derived from an EMBL/GenBank/DDBJ whole genome shotgun (WGS) entry which is preliminary data.</text>
</comment>
<keyword evidence="3" id="KW-1185">Reference proteome</keyword>
<protein>
    <submittedName>
        <fullName evidence="2">Uncharacterized protein</fullName>
    </submittedName>
</protein>
<evidence type="ECO:0000313" key="3">
    <source>
        <dbReference type="Proteomes" id="UP001054821"/>
    </source>
</evidence>